<dbReference type="AlphaFoldDB" id="A0AAW1HFC5"/>
<organism evidence="1 2">
    <name type="scientific">Popillia japonica</name>
    <name type="common">Japanese beetle</name>
    <dbReference type="NCBI Taxonomy" id="7064"/>
    <lineage>
        <taxon>Eukaryota</taxon>
        <taxon>Metazoa</taxon>
        <taxon>Ecdysozoa</taxon>
        <taxon>Arthropoda</taxon>
        <taxon>Hexapoda</taxon>
        <taxon>Insecta</taxon>
        <taxon>Pterygota</taxon>
        <taxon>Neoptera</taxon>
        <taxon>Endopterygota</taxon>
        <taxon>Coleoptera</taxon>
        <taxon>Polyphaga</taxon>
        <taxon>Scarabaeiformia</taxon>
        <taxon>Scarabaeidae</taxon>
        <taxon>Rutelinae</taxon>
        <taxon>Popillia</taxon>
    </lineage>
</organism>
<evidence type="ECO:0000313" key="1">
    <source>
        <dbReference type="EMBL" id="KAK9674978.1"/>
    </source>
</evidence>
<dbReference type="EMBL" id="JASPKY010001352">
    <property type="protein sequence ID" value="KAK9674978.1"/>
    <property type="molecule type" value="Genomic_DNA"/>
</dbReference>
<dbReference type="Proteomes" id="UP001458880">
    <property type="component" value="Unassembled WGS sequence"/>
</dbReference>
<gene>
    <name evidence="1" type="ORF">QE152_g40734</name>
</gene>
<dbReference type="PANTHER" id="PTHR47510">
    <property type="entry name" value="REVERSE TRANSCRIPTASE DOMAIN-CONTAINING PROTEIN"/>
    <property type="match status" value="1"/>
</dbReference>
<protein>
    <submittedName>
        <fullName evidence="1">Uncharacterized protein</fullName>
    </submittedName>
</protein>
<dbReference type="PANTHER" id="PTHR47510:SF3">
    <property type="entry name" value="ENDO_EXONUCLEASE_PHOSPHATASE DOMAIN-CONTAINING PROTEIN"/>
    <property type="match status" value="1"/>
</dbReference>
<keyword evidence="2" id="KW-1185">Reference proteome</keyword>
<comment type="caution">
    <text evidence="1">The sequence shown here is derived from an EMBL/GenBank/DDBJ whole genome shotgun (WGS) entry which is preliminary data.</text>
</comment>
<sequence length="175" mass="19241">MDLKINPKTFWKFVNDRRASSRIPGHMDLNGIELNEPGDIVNGFALHFSRAYRTSTTSPPLLFGWFPSFGVGLITEADVLSSIAKLKKDMTSGDDCIPGVMVRECAAVLTRPLVALSGDDCIPGVMVRECAAVLTRPLVALYTLIVNRSFFPSAWKVAKVIPIFKQGDRKSITIL</sequence>
<reference evidence="1 2" key="1">
    <citation type="journal article" date="2024" name="BMC Genomics">
        <title>De novo assembly and annotation of Popillia japonica's genome with initial clues to its potential as an invasive pest.</title>
        <authorList>
            <person name="Cucini C."/>
            <person name="Boschi S."/>
            <person name="Funari R."/>
            <person name="Cardaioli E."/>
            <person name="Iannotti N."/>
            <person name="Marturano G."/>
            <person name="Paoli F."/>
            <person name="Bruttini M."/>
            <person name="Carapelli A."/>
            <person name="Frati F."/>
            <person name="Nardi F."/>
        </authorList>
    </citation>
    <scope>NUCLEOTIDE SEQUENCE [LARGE SCALE GENOMIC DNA]</scope>
    <source>
        <strain evidence="1">DMR45628</strain>
    </source>
</reference>
<accession>A0AAW1HFC5</accession>
<name>A0AAW1HFC5_POPJA</name>
<evidence type="ECO:0000313" key="2">
    <source>
        <dbReference type="Proteomes" id="UP001458880"/>
    </source>
</evidence>
<proteinExistence type="predicted"/>